<dbReference type="EMBL" id="JBCEZU010000100">
    <property type="protein sequence ID" value="KAK9530904.1"/>
    <property type="molecule type" value="Genomic_DNA"/>
</dbReference>
<reference evidence="2 3" key="1">
    <citation type="journal article" date="2024" name="Genome Biol. Evol.">
        <title>Chromosome-level genome assembly of the viviparous eelpout Zoarces viviparus.</title>
        <authorList>
            <person name="Fuhrmann N."/>
            <person name="Brasseur M.V."/>
            <person name="Bakowski C.E."/>
            <person name="Podsiadlowski L."/>
            <person name="Prost S."/>
            <person name="Krehenwinkel H."/>
            <person name="Mayer C."/>
        </authorList>
    </citation>
    <scope>NUCLEOTIDE SEQUENCE [LARGE SCALE GENOMIC DNA]</scope>
    <source>
        <strain evidence="2">NO-MEL_2022_Ind0_liver</strain>
    </source>
</reference>
<name>A0AAW1FBK4_ZOAVI</name>
<comment type="caution">
    <text evidence="2">The sequence shown here is derived from an EMBL/GenBank/DDBJ whole genome shotgun (WGS) entry which is preliminary data.</text>
</comment>
<gene>
    <name evidence="2" type="ORF">VZT92_012378</name>
</gene>
<proteinExistence type="predicted"/>
<evidence type="ECO:0000313" key="2">
    <source>
        <dbReference type="EMBL" id="KAK9530904.1"/>
    </source>
</evidence>
<keyword evidence="3" id="KW-1185">Reference proteome</keyword>
<feature type="region of interest" description="Disordered" evidence="1">
    <location>
        <begin position="86"/>
        <end position="174"/>
    </location>
</feature>
<dbReference type="Proteomes" id="UP001488805">
    <property type="component" value="Unassembled WGS sequence"/>
</dbReference>
<dbReference type="AlphaFoldDB" id="A0AAW1FBK4"/>
<sequence>METVSSKTSCTNKVTEQCPPHYIIGVKSFLELTFPPRGSSEESLPALQTSDVREKSRRRFETFCKEEKRDGTFRLDLLEADNTPQGVYSTSTRLTLPVRPPVSPSRYVHPSHPPGTSTRLTLPVRPPVSPSRYVHPSHPPGTSTRLTLPVRPPVSPSRYVHLSPPPGTPGPPPAAFKVSRVSLARWYFSRSKH</sequence>
<evidence type="ECO:0000256" key="1">
    <source>
        <dbReference type="SAM" id="MobiDB-lite"/>
    </source>
</evidence>
<accession>A0AAW1FBK4</accession>
<evidence type="ECO:0000313" key="3">
    <source>
        <dbReference type="Proteomes" id="UP001488805"/>
    </source>
</evidence>
<feature type="region of interest" description="Disordered" evidence="1">
    <location>
        <begin position="37"/>
        <end position="57"/>
    </location>
</feature>
<organism evidence="2 3">
    <name type="scientific">Zoarces viviparus</name>
    <name type="common">Viviparous eelpout</name>
    <name type="synonym">Blennius viviparus</name>
    <dbReference type="NCBI Taxonomy" id="48416"/>
    <lineage>
        <taxon>Eukaryota</taxon>
        <taxon>Metazoa</taxon>
        <taxon>Chordata</taxon>
        <taxon>Craniata</taxon>
        <taxon>Vertebrata</taxon>
        <taxon>Euteleostomi</taxon>
        <taxon>Actinopterygii</taxon>
        <taxon>Neopterygii</taxon>
        <taxon>Teleostei</taxon>
        <taxon>Neoteleostei</taxon>
        <taxon>Acanthomorphata</taxon>
        <taxon>Eupercaria</taxon>
        <taxon>Perciformes</taxon>
        <taxon>Cottioidei</taxon>
        <taxon>Zoarcales</taxon>
        <taxon>Zoarcidae</taxon>
        <taxon>Zoarcinae</taxon>
        <taxon>Zoarces</taxon>
    </lineage>
</organism>
<feature type="compositionally biased region" description="Pro residues" evidence="1">
    <location>
        <begin position="163"/>
        <end position="174"/>
    </location>
</feature>
<protein>
    <submittedName>
        <fullName evidence="2">Uncharacterized protein</fullName>
    </submittedName>
</protein>